<accession>A0A2T7P5A5</accession>
<evidence type="ECO:0000313" key="3">
    <source>
        <dbReference type="Proteomes" id="UP000245119"/>
    </source>
</evidence>
<sequence>MRHFQTYLLYDTVDCPAPTPPPFMSGRDGWRSTCLVRETTSLLREGQKRVATPERLAVLQLASSWEKRRLGRQQQVLSDIARRCREQEVTDLSSRITGKRQGRDGETQKGDLSSPRGSHRKMAATRPDGHMSDSSPSDENPCNIDIIDKKLEKSYKFFPARKIIRLPGRLRLHQDGSTSTRSLPTMCVTSFQGARFSERGTTRSFPFFPHTSMLNSQRSETIHVDRLDSLFCSVPVALSERQKSFRCKDHVTRPQQVTSVYDQEHERLVSSPPVQSFTVSIRVPASTGVAQDG</sequence>
<comment type="caution">
    <text evidence="2">The sequence shown here is derived from an EMBL/GenBank/DDBJ whole genome shotgun (WGS) entry which is preliminary data.</text>
</comment>
<proteinExistence type="predicted"/>
<protein>
    <submittedName>
        <fullName evidence="2">Uncharacterized protein</fullName>
    </submittedName>
</protein>
<evidence type="ECO:0000256" key="1">
    <source>
        <dbReference type="SAM" id="MobiDB-lite"/>
    </source>
</evidence>
<organism evidence="2 3">
    <name type="scientific">Pomacea canaliculata</name>
    <name type="common">Golden apple snail</name>
    <dbReference type="NCBI Taxonomy" id="400727"/>
    <lineage>
        <taxon>Eukaryota</taxon>
        <taxon>Metazoa</taxon>
        <taxon>Spiralia</taxon>
        <taxon>Lophotrochozoa</taxon>
        <taxon>Mollusca</taxon>
        <taxon>Gastropoda</taxon>
        <taxon>Caenogastropoda</taxon>
        <taxon>Architaenioglossa</taxon>
        <taxon>Ampullarioidea</taxon>
        <taxon>Ampullariidae</taxon>
        <taxon>Pomacea</taxon>
    </lineage>
</organism>
<reference evidence="2 3" key="1">
    <citation type="submission" date="2018-04" db="EMBL/GenBank/DDBJ databases">
        <title>The genome of golden apple snail Pomacea canaliculata provides insight into stress tolerance and invasive adaptation.</title>
        <authorList>
            <person name="Liu C."/>
            <person name="Liu B."/>
            <person name="Ren Y."/>
            <person name="Zhang Y."/>
            <person name="Wang H."/>
            <person name="Li S."/>
            <person name="Jiang F."/>
            <person name="Yin L."/>
            <person name="Zhang G."/>
            <person name="Qian W."/>
            <person name="Fan W."/>
        </authorList>
    </citation>
    <scope>NUCLEOTIDE SEQUENCE [LARGE SCALE GENOMIC DNA]</scope>
    <source>
        <strain evidence="2">SZHN2017</strain>
        <tissue evidence="2">Muscle</tissue>
    </source>
</reference>
<dbReference type="AlphaFoldDB" id="A0A2T7P5A5"/>
<gene>
    <name evidence="2" type="ORF">C0Q70_11180</name>
</gene>
<dbReference type="EMBL" id="PZQS01000006">
    <property type="protein sequence ID" value="PVD28588.1"/>
    <property type="molecule type" value="Genomic_DNA"/>
</dbReference>
<dbReference type="OrthoDB" id="6287208at2759"/>
<feature type="region of interest" description="Disordered" evidence="1">
    <location>
        <begin position="88"/>
        <end position="141"/>
    </location>
</feature>
<dbReference type="Proteomes" id="UP000245119">
    <property type="component" value="Linkage Group LG6"/>
</dbReference>
<name>A0A2T7P5A5_POMCA</name>
<keyword evidence="3" id="KW-1185">Reference proteome</keyword>
<evidence type="ECO:0000313" key="2">
    <source>
        <dbReference type="EMBL" id="PVD28588.1"/>
    </source>
</evidence>